<dbReference type="EMBL" id="NFKP01000012">
    <property type="protein sequence ID" value="OUP69110.1"/>
    <property type="molecule type" value="Genomic_DNA"/>
</dbReference>
<organism evidence="1 2">
    <name type="scientific">Anaerotruncus colihominis</name>
    <dbReference type="NCBI Taxonomy" id="169435"/>
    <lineage>
        <taxon>Bacteria</taxon>
        <taxon>Bacillati</taxon>
        <taxon>Bacillota</taxon>
        <taxon>Clostridia</taxon>
        <taxon>Eubacteriales</taxon>
        <taxon>Oscillospiraceae</taxon>
        <taxon>Anaerotruncus</taxon>
    </lineage>
</organism>
<evidence type="ECO:0000313" key="2">
    <source>
        <dbReference type="Proteomes" id="UP000196386"/>
    </source>
</evidence>
<accession>A0A1Y4MZ49</accession>
<protein>
    <submittedName>
        <fullName evidence="1">Uncharacterized protein</fullName>
    </submittedName>
</protein>
<evidence type="ECO:0000313" key="1">
    <source>
        <dbReference type="EMBL" id="OUP69110.1"/>
    </source>
</evidence>
<sequence length="66" mass="6945">MKKSSAKNFPAFLKKRPRRKTLIGCAANSGAGSGIYTGCAANSGALGHALSFRLERRAFDSDTLIG</sequence>
<reference evidence="2" key="1">
    <citation type="submission" date="2017-04" db="EMBL/GenBank/DDBJ databases">
        <title>Function of individual gut microbiota members based on whole genome sequencing of pure cultures obtained from chicken caecum.</title>
        <authorList>
            <person name="Medvecky M."/>
            <person name="Cejkova D."/>
            <person name="Polansky O."/>
            <person name="Karasova D."/>
            <person name="Kubasova T."/>
            <person name="Cizek A."/>
            <person name="Rychlik I."/>
        </authorList>
    </citation>
    <scope>NUCLEOTIDE SEQUENCE [LARGE SCALE GENOMIC DNA]</scope>
    <source>
        <strain evidence="2">An175</strain>
    </source>
</reference>
<dbReference type="AlphaFoldDB" id="A0A1Y4MZ49"/>
<proteinExistence type="predicted"/>
<dbReference type="Proteomes" id="UP000196386">
    <property type="component" value="Unassembled WGS sequence"/>
</dbReference>
<comment type="caution">
    <text evidence="1">The sequence shown here is derived from an EMBL/GenBank/DDBJ whole genome shotgun (WGS) entry which is preliminary data.</text>
</comment>
<gene>
    <name evidence="1" type="ORF">B5F11_10815</name>
</gene>
<name>A0A1Y4MZ49_9FIRM</name>